<evidence type="ECO:0000313" key="2">
    <source>
        <dbReference type="EMBL" id="CAF4574909.1"/>
    </source>
</evidence>
<feature type="non-terminal residue" evidence="2">
    <location>
        <position position="1"/>
    </location>
</feature>
<dbReference type="EMBL" id="CAJOBJ010163062">
    <property type="protein sequence ID" value="CAF4853761.1"/>
    <property type="molecule type" value="Genomic_DNA"/>
</dbReference>
<gene>
    <name evidence="2" type="ORF">GIL414_LOCUS37837</name>
    <name evidence="3" type="ORF">GIL414_LOCUS49531</name>
</gene>
<feature type="coiled-coil region" evidence="1">
    <location>
        <begin position="11"/>
        <end position="59"/>
    </location>
</feature>
<accession>A0A8S2YQ09</accession>
<feature type="non-terminal residue" evidence="2">
    <location>
        <position position="61"/>
    </location>
</feature>
<comment type="caution">
    <text evidence="2">The sequence shown here is derived from an EMBL/GenBank/DDBJ whole genome shotgun (WGS) entry which is preliminary data.</text>
</comment>
<evidence type="ECO:0000256" key="1">
    <source>
        <dbReference type="SAM" id="Coils"/>
    </source>
</evidence>
<organism evidence="2 4">
    <name type="scientific">Rotaria magnacalcarata</name>
    <dbReference type="NCBI Taxonomy" id="392030"/>
    <lineage>
        <taxon>Eukaryota</taxon>
        <taxon>Metazoa</taxon>
        <taxon>Spiralia</taxon>
        <taxon>Gnathifera</taxon>
        <taxon>Rotifera</taxon>
        <taxon>Eurotatoria</taxon>
        <taxon>Bdelloidea</taxon>
        <taxon>Philodinida</taxon>
        <taxon>Philodinidae</taxon>
        <taxon>Rotaria</taxon>
    </lineage>
</organism>
<reference evidence="2" key="1">
    <citation type="submission" date="2021-02" db="EMBL/GenBank/DDBJ databases">
        <authorList>
            <person name="Nowell W R."/>
        </authorList>
    </citation>
    <scope>NUCLEOTIDE SEQUENCE</scope>
</reference>
<name>A0A8S2YQ09_9BILA</name>
<sequence>CQDEKVLNSKLYELERKNVVLVTENKEAQRKYELELENRRTFERNLEETQRLLDNERQVKN</sequence>
<evidence type="ECO:0000313" key="4">
    <source>
        <dbReference type="Proteomes" id="UP000681720"/>
    </source>
</evidence>
<dbReference type="EMBL" id="CAJOBJ010098304">
    <property type="protein sequence ID" value="CAF4574909.1"/>
    <property type="molecule type" value="Genomic_DNA"/>
</dbReference>
<evidence type="ECO:0000313" key="3">
    <source>
        <dbReference type="EMBL" id="CAF4853761.1"/>
    </source>
</evidence>
<proteinExistence type="predicted"/>
<dbReference type="AlphaFoldDB" id="A0A8S2YQ09"/>
<keyword evidence="1" id="KW-0175">Coiled coil</keyword>
<dbReference type="Proteomes" id="UP000681720">
    <property type="component" value="Unassembled WGS sequence"/>
</dbReference>
<protein>
    <submittedName>
        <fullName evidence="2">Uncharacterized protein</fullName>
    </submittedName>
</protein>